<dbReference type="Proteomes" id="UP001185028">
    <property type="component" value="Unassembled WGS sequence"/>
</dbReference>
<comment type="caution">
    <text evidence="1">The sequence shown here is derived from an EMBL/GenBank/DDBJ whole genome shotgun (WGS) entry which is preliminary data.</text>
</comment>
<accession>A0ABU1IUB9</accession>
<dbReference type="EMBL" id="JAVDQH010000001">
    <property type="protein sequence ID" value="MDR6242506.1"/>
    <property type="molecule type" value="Genomic_DNA"/>
</dbReference>
<evidence type="ECO:0000313" key="2">
    <source>
        <dbReference type="Proteomes" id="UP001185028"/>
    </source>
</evidence>
<proteinExistence type="predicted"/>
<dbReference type="RefSeq" id="WP_188774957.1">
    <property type="nucleotide sequence ID" value="NZ_BMMB01000003.1"/>
</dbReference>
<protein>
    <recommendedName>
        <fullName evidence="3">Transcriptional regulator</fullName>
    </recommendedName>
</protein>
<evidence type="ECO:0008006" key="3">
    <source>
        <dbReference type="Google" id="ProtNLM"/>
    </source>
</evidence>
<organism evidence="1 2">
    <name type="scientific">Paenibacillus hunanensis</name>
    <dbReference type="NCBI Taxonomy" id="539262"/>
    <lineage>
        <taxon>Bacteria</taxon>
        <taxon>Bacillati</taxon>
        <taxon>Bacillota</taxon>
        <taxon>Bacilli</taxon>
        <taxon>Bacillales</taxon>
        <taxon>Paenibacillaceae</taxon>
        <taxon>Paenibacillus</taxon>
    </lineage>
</organism>
<gene>
    <name evidence="1" type="ORF">JOC58_000390</name>
</gene>
<name>A0ABU1IUB9_9BACL</name>
<reference evidence="1 2" key="1">
    <citation type="submission" date="2023-07" db="EMBL/GenBank/DDBJ databases">
        <title>Genomic Encyclopedia of Type Strains, Phase IV (KMG-IV): sequencing the most valuable type-strain genomes for metagenomic binning, comparative biology and taxonomic classification.</title>
        <authorList>
            <person name="Goeker M."/>
        </authorList>
    </citation>
    <scope>NUCLEOTIDE SEQUENCE [LARGE SCALE GENOMIC DNA]</scope>
    <source>
        <strain evidence="1 2">DSM 22170</strain>
    </source>
</reference>
<sequence length="278" mass="31862">MFALDSFNSRKLTLNEKELFFLAGMMGFNRVAGIRNPFPNDRMEEWINGWKQVGVSLLQKGYISGEALEQLLAHPPYGQASSDRNVVYKRGCCLRYSHVLESSQLAVNVHYYLNDDGIFEISLAEGMSGQYELTRLGALRQSCDQVLNQLELNSYSAADMPALTFPRQWFDEHVHLRDLFYLPELTSELFAMTGDEEGANLFAGVIADNRLYAELQFSHLESSGWQRQGAVLLADRTTNWIVRQMSRQEEEWVIAVPLDKEHFHTILLDWIDQSDAVR</sequence>
<evidence type="ECO:0000313" key="1">
    <source>
        <dbReference type="EMBL" id="MDR6242506.1"/>
    </source>
</evidence>
<keyword evidence="2" id="KW-1185">Reference proteome</keyword>